<feature type="domain" description="Methylamine utilisation protein MauE" evidence="6">
    <location>
        <begin position="2"/>
        <end position="118"/>
    </location>
</feature>
<keyword evidence="2 5" id="KW-0812">Transmembrane</keyword>
<keyword evidence="3 5" id="KW-1133">Transmembrane helix</keyword>
<dbReference type="EMBL" id="CP031194">
    <property type="protein sequence ID" value="AXG78392.1"/>
    <property type="molecule type" value="Genomic_DNA"/>
</dbReference>
<feature type="transmembrane region" description="Helical" evidence="5">
    <location>
        <begin position="130"/>
        <end position="147"/>
    </location>
</feature>
<dbReference type="Pfam" id="PF07291">
    <property type="entry name" value="MauE"/>
    <property type="match status" value="1"/>
</dbReference>
<keyword evidence="4 5" id="KW-0472">Membrane</keyword>
<evidence type="ECO:0000256" key="3">
    <source>
        <dbReference type="ARBA" id="ARBA00022989"/>
    </source>
</evidence>
<evidence type="ECO:0000313" key="8">
    <source>
        <dbReference type="Proteomes" id="UP000253868"/>
    </source>
</evidence>
<evidence type="ECO:0000256" key="5">
    <source>
        <dbReference type="SAM" id="Phobius"/>
    </source>
</evidence>
<gene>
    <name evidence="7" type="ORF">DVK44_12480</name>
</gene>
<keyword evidence="8" id="KW-1185">Reference proteome</keyword>
<organism evidence="7 8">
    <name type="scientific">Streptomyces paludis</name>
    <dbReference type="NCBI Taxonomy" id="2282738"/>
    <lineage>
        <taxon>Bacteria</taxon>
        <taxon>Bacillati</taxon>
        <taxon>Actinomycetota</taxon>
        <taxon>Actinomycetes</taxon>
        <taxon>Kitasatosporales</taxon>
        <taxon>Streptomycetaceae</taxon>
        <taxon>Streptomyces</taxon>
    </lineage>
</organism>
<dbReference type="GO" id="GO:0016020">
    <property type="term" value="C:membrane"/>
    <property type="evidence" value="ECO:0007669"/>
    <property type="project" value="UniProtKB-SubCell"/>
</dbReference>
<dbReference type="GO" id="GO:0030416">
    <property type="term" value="P:methylamine metabolic process"/>
    <property type="evidence" value="ECO:0007669"/>
    <property type="project" value="InterPro"/>
</dbReference>
<protein>
    <recommendedName>
        <fullName evidence="6">Methylamine utilisation protein MauE domain-containing protein</fullName>
    </recommendedName>
</protein>
<reference evidence="8" key="1">
    <citation type="submission" date="2018-07" db="EMBL/GenBank/DDBJ databases">
        <authorList>
            <person name="Zhao J."/>
        </authorList>
    </citation>
    <scope>NUCLEOTIDE SEQUENCE [LARGE SCALE GENOMIC DNA]</scope>
    <source>
        <strain evidence="8">GSSD-12</strain>
    </source>
</reference>
<sequence length="158" mass="16744">MAVFVLSASMKIYDFSSFRAQIRTTTPLPAGPAKALAVGIVSLEMGAFPLLLMGRPAWGGYALCMALLAGFTCYLVWLLVFHRGASCGCAGSSTSPTSGVHVIRNVLLLSLTGAAWWLEARSGTPTPLEYLVLAGPAAVAGAFLLYLDEVISLFRERT</sequence>
<dbReference type="Proteomes" id="UP000253868">
    <property type="component" value="Chromosome"/>
</dbReference>
<proteinExistence type="predicted"/>
<dbReference type="OrthoDB" id="3430313at2"/>
<evidence type="ECO:0000256" key="1">
    <source>
        <dbReference type="ARBA" id="ARBA00004141"/>
    </source>
</evidence>
<dbReference type="AlphaFoldDB" id="A0A345HNW8"/>
<feature type="transmembrane region" description="Helical" evidence="5">
    <location>
        <begin position="58"/>
        <end position="81"/>
    </location>
</feature>
<dbReference type="KEGG" id="spad:DVK44_12480"/>
<accession>A0A345HNW8</accession>
<name>A0A345HNW8_9ACTN</name>
<comment type="subcellular location">
    <subcellularLocation>
        <location evidence="1">Membrane</location>
        <topology evidence="1">Multi-pass membrane protein</topology>
    </subcellularLocation>
</comment>
<feature type="transmembrane region" description="Helical" evidence="5">
    <location>
        <begin position="102"/>
        <end position="118"/>
    </location>
</feature>
<evidence type="ECO:0000259" key="6">
    <source>
        <dbReference type="Pfam" id="PF07291"/>
    </source>
</evidence>
<evidence type="ECO:0000256" key="2">
    <source>
        <dbReference type="ARBA" id="ARBA00022692"/>
    </source>
</evidence>
<evidence type="ECO:0000256" key="4">
    <source>
        <dbReference type="ARBA" id="ARBA00023136"/>
    </source>
</evidence>
<evidence type="ECO:0000313" key="7">
    <source>
        <dbReference type="EMBL" id="AXG78392.1"/>
    </source>
</evidence>
<dbReference type="InterPro" id="IPR009908">
    <property type="entry name" value="Methylamine_util_MauE"/>
</dbReference>